<dbReference type="PRINTS" id="PR00455">
    <property type="entry name" value="HTHTETR"/>
</dbReference>
<dbReference type="GO" id="GO:0003677">
    <property type="term" value="F:DNA binding"/>
    <property type="evidence" value="ECO:0007669"/>
    <property type="project" value="UniProtKB-UniRule"/>
</dbReference>
<keyword evidence="1" id="KW-0678">Repressor</keyword>
<proteinExistence type="predicted"/>
<protein>
    <submittedName>
        <fullName evidence="7">TetR family transcriptional regulator</fullName>
    </submittedName>
</protein>
<comment type="caution">
    <text evidence="7">The sequence shown here is derived from an EMBL/GenBank/DDBJ whole genome shotgun (WGS) entry which is preliminary data.</text>
</comment>
<keyword evidence="8" id="KW-1185">Reference proteome</keyword>
<feature type="DNA-binding region" description="H-T-H motif" evidence="5">
    <location>
        <begin position="31"/>
        <end position="50"/>
    </location>
</feature>
<dbReference type="InterPro" id="IPR001647">
    <property type="entry name" value="HTH_TetR"/>
</dbReference>
<gene>
    <name evidence="7" type="ORF">KSF_069940</name>
</gene>
<dbReference type="Proteomes" id="UP000597444">
    <property type="component" value="Unassembled WGS sequence"/>
</dbReference>
<name>A0A8J3IVH0_9CHLR</name>
<dbReference type="AlphaFoldDB" id="A0A8J3IVH0"/>
<evidence type="ECO:0000256" key="2">
    <source>
        <dbReference type="ARBA" id="ARBA00023015"/>
    </source>
</evidence>
<evidence type="ECO:0000256" key="5">
    <source>
        <dbReference type="PROSITE-ProRule" id="PRU00335"/>
    </source>
</evidence>
<dbReference type="InterPro" id="IPR036271">
    <property type="entry name" value="Tet_transcr_reg_TetR-rel_C_sf"/>
</dbReference>
<evidence type="ECO:0000256" key="4">
    <source>
        <dbReference type="ARBA" id="ARBA00023163"/>
    </source>
</evidence>
<sequence>MVRVDVHAIRREQILCAAERLLAQKGWSRTTFADICKEAGISNGVLTYHFKDKDEILLAVLQKVSCEFQDKQYPVLEEESQSLQSKLAQFVNDNLLADEKQREFCLLSLHLLSLATQKPEIGQWMSQIHTESFQQTQVSVEQACVQGQIEVRDPAAVAAVLIMLLSGISVTTAVYDFPVPAEKLIDEVMTMIRRYLKMDDGEKHT</sequence>
<keyword evidence="3 5" id="KW-0238">DNA-binding</keyword>
<evidence type="ECO:0000313" key="7">
    <source>
        <dbReference type="EMBL" id="GHO96946.1"/>
    </source>
</evidence>
<dbReference type="EMBL" id="BNJK01000001">
    <property type="protein sequence ID" value="GHO96946.1"/>
    <property type="molecule type" value="Genomic_DNA"/>
</dbReference>
<dbReference type="Gene3D" id="1.10.357.10">
    <property type="entry name" value="Tetracycline Repressor, domain 2"/>
    <property type="match status" value="1"/>
</dbReference>
<evidence type="ECO:0000259" key="6">
    <source>
        <dbReference type="PROSITE" id="PS50977"/>
    </source>
</evidence>
<dbReference type="PANTHER" id="PTHR47506">
    <property type="entry name" value="TRANSCRIPTIONAL REGULATORY PROTEIN"/>
    <property type="match status" value="1"/>
</dbReference>
<organism evidence="7 8">
    <name type="scientific">Reticulibacter mediterranei</name>
    <dbReference type="NCBI Taxonomy" id="2778369"/>
    <lineage>
        <taxon>Bacteria</taxon>
        <taxon>Bacillati</taxon>
        <taxon>Chloroflexota</taxon>
        <taxon>Ktedonobacteria</taxon>
        <taxon>Ktedonobacterales</taxon>
        <taxon>Reticulibacteraceae</taxon>
        <taxon>Reticulibacter</taxon>
    </lineage>
</organism>
<feature type="domain" description="HTH tetR-type" evidence="6">
    <location>
        <begin position="8"/>
        <end position="68"/>
    </location>
</feature>
<dbReference type="SUPFAM" id="SSF48498">
    <property type="entry name" value="Tetracyclin repressor-like, C-terminal domain"/>
    <property type="match status" value="1"/>
</dbReference>
<evidence type="ECO:0000256" key="1">
    <source>
        <dbReference type="ARBA" id="ARBA00022491"/>
    </source>
</evidence>
<keyword evidence="2" id="KW-0805">Transcription regulation</keyword>
<dbReference type="PROSITE" id="PS50977">
    <property type="entry name" value="HTH_TETR_2"/>
    <property type="match status" value="1"/>
</dbReference>
<reference evidence="7" key="1">
    <citation type="submission" date="2020-10" db="EMBL/GenBank/DDBJ databases">
        <title>Taxonomic study of unclassified bacteria belonging to the class Ktedonobacteria.</title>
        <authorList>
            <person name="Yabe S."/>
            <person name="Wang C.M."/>
            <person name="Zheng Y."/>
            <person name="Sakai Y."/>
            <person name="Cavaletti L."/>
            <person name="Monciardini P."/>
            <person name="Donadio S."/>
        </authorList>
    </citation>
    <scope>NUCLEOTIDE SEQUENCE</scope>
    <source>
        <strain evidence="7">ID150040</strain>
    </source>
</reference>
<dbReference type="InterPro" id="IPR039538">
    <property type="entry name" value="BetI_C"/>
</dbReference>
<evidence type="ECO:0000313" key="8">
    <source>
        <dbReference type="Proteomes" id="UP000597444"/>
    </source>
</evidence>
<dbReference type="SUPFAM" id="SSF46689">
    <property type="entry name" value="Homeodomain-like"/>
    <property type="match status" value="1"/>
</dbReference>
<evidence type="ECO:0000256" key="3">
    <source>
        <dbReference type="ARBA" id="ARBA00023125"/>
    </source>
</evidence>
<dbReference type="Pfam" id="PF13977">
    <property type="entry name" value="TetR_C_6"/>
    <property type="match status" value="1"/>
</dbReference>
<dbReference type="Pfam" id="PF00440">
    <property type="entry name" value="TetR_N"/>
    <property type="match status" value="1"/>
</dbReference>
<dbReference type="InterPro" id="IPR009057">
    <property type="entry name" value="Homeodomain-like_sf"/>
</dbReference>
<accession>A0A8J3IVH0</accession>
<keyword evidence="4" id="KW-0804">Transcription</keyword>
<dbReference type="PANTHER" id="PTHR47506:SF6">
    <property type="entry name" value="HTH-TYPE TRANSCRIPTIONAL REPRESSOR NEMR"/>
    <property type="match status" value="1"/>
</dbReference>